<dbReference type="Pfam" id="PF03547">
    <property type="entry name" value="Mem_trans"/>
    <property type="match status" value="1"/>
</dbReference>
<organism evidence="9 10">
    <name type="scientific">Fusobacterium ulcerans</name>
    <dbReference type="NCBI Taxonomy" id="861"/>
    <lineage>
        <taxon>Bacteria</taxon>
        <taxon>Fusobacteriati</taxon>
        <taxon>Fusobacteriota</taxon>
        <taxon>Fusobacteriia</taxon>
        <taxon>Fusobacteriales</taxon>
        <taxon>Fusobacteriaceae</taxon>
        <taxon>Fusobacterium</taxon>
    </lineage>
</organism>
<feature type="transmembrane region" description="Helical" evidence="8">
    <location>
        <begin position="155"/>
        <end position="175"/>
    </location>
</feature>
<keyword evidence="5 8" id="KW-0812">Transmembrane</keyword>
<feature type="transmembrane region" description="Helical" evidence="8">
    <location>
        <begin position="122"/>
        <end position="143"/>
    </location>
</feature>
<dbReference type="Proteomes" id="UP000249008">
    <property type="component" value="Chromosome 1"/>
</dbReference>
<dbReference type="InterPro" id="IPR004776">
    <property type="entry name" value="Mem_transp_PIN-like"/>
</dbReference>
<feature type="transmembrane region" description="Helical" evidence="8">
    <location>
        <begin position="100"/>
        <end position="116"/>
    </location>
</feature>
<dbReference type="PANTHER" id="PTHR36838">
    <property type="entry name" value="AUXIN EFFLUX CARRIER FAMILY PROTEIN"/>
    <property type="match status" value="1"/>
</dbReference>
<feature type="transmembrane region" description="Helical" evidence="8">
    <location>
        <begin position="36"/>
        <end position="55"/>
    </location>
</feature>
<gene>
    <name evidence="9" type="ORF">NCTC12112_01359</name>
</gene>
<dbReference type="KEGG" id="ful:C4N20_13945"/>
<evidence type="ECO:0000313" key="9">
    <source>
        <dbReference type="EMBL" id="SQJ02414.1"/>
    </source>
</evidence>
<dbReference type="GO" id="GO:0005886">
    <property type="term" value="C:plasma membrane"/>
    <property type="evidence" value="ECO:0007669"/>
    <property type="project" value="UniProtKB-SubCell"/>
</dbReference>
<accession>A0AAX2JAH4</accession>
<feature type="transmembrane region" description="Helical" evidence="8">
    <location>
        <begin position="67"/>
        <end position="88"/>
    </location>
</feature>
<dbReference type="AlphaFoldDB" id="A0AAX2JAH4"/>
<dbReference type="InterPro" id="IPR038770">
    <property type="entry name" value="Na+/solute_symporter_sf"/>
</dbReference>
<feature type="transmembrane region" description="Helical" evidence="8">
    <location>
        <begin position="181"/>
        <end position="205"/>
    </location>
</feature>
<evidence type="ECO:0000256" key="7">
    <source>
        <dbReference type="ARBA" id="ARBA00023136"/>
    </source>
</evidence>
<keyword evidence="6 8" id="KW-1133">Transmembrane helix</keyword>
<evidence type="ECO:0000313" key="10">
    <source>
        <dbReference type="Proteomes" id="UP000249008"/>
    </source>
</evidence>
<reference evidence="9 10" key="1">
    <citation type="submission" date="2018-06" db="EMBL/GenBank/DDBJ databases">
        <authorList>
            <consortium name="Pathogen Informatics"/>
            <person name="Doyle S."/>
        </authorList>
    </citation>
    <scope>NUCLEOTIDE SEQUENCE [LARGE SCALE GENOMIC DNA]</scope>
    <source>
        <strain evidence="9 10">NCTC12112</strain>
    </source>
</reference>
<evidence type="ECO:0000256" key="6">
    <source>
        <dbReference type="ARBA" id="ARBA00022989"/>
    </source>
</evidence>
<comment type="similarity">
    <text evidence="2">Belongs to the auxin efflux carrier (TC 2.A.69) family.</text>
</comment>
<protein>
    <submittedName>
        <fullName evidence="9">Auxin efflux carrier</fullName>
    </submittedName>
</protein>
<name>A0AAX2JAH4_9FUSO</name>
<evidence type="ECO:0000256" key="4">
    <source>
        <dbReference type="ARBA" id="ARBA00022475"/>
    </source>
</evidence>
<keyword evidence="7 8" id="KW-0472">Membrane</keyword>
<dbReference type="PANTHER" id="PTHR36838:SF1">
    <property type="entry name" value="SLR1864 PROTEIN"/>
    <property type="match status" value="1"/>
</dbReference>
<dbReference type="EMBL" id="LS483487">
    <property type="protein sequence ID" value="SQJ02414.1"/>
    <property type="molecule type" value="Genomic_DNA"/>
</dbReference>
<evidence type="ECO:0000256" key="5">
    <source>
        <dbReference type="ARBA" id="ARBA00022692"/>
    </source>
</evidence>
<proteinExistence type="inferred from homology"/>
<feature type="transmembrane region" description="Helical" evidence="8">
    <location>
        <begin position="217"/>
        <end position="240"/>
    </location>
</feature>
<keyword evidence="4" id="KW-1003">Cell membrane</keyword>
<comment type="subcellular location">
    <subcellularLocation>
        <location evidence="1">Cell membrane</location>
        <topology evidence="1">Multi-pass membrane protein</topology>
    </subcellularLocation>
</comment>
<evidence type="ECO:0000256" key="3">
    <source>
        <dbReference type="ARBA" id="ARBA00022448"/>
    </source>
</evidence>
<evidence type="ECO:0000256" key="8">
    <source>
        <dbReference type="SAM" id="Phobius"/>
    </source>
</evidence>
<dbReference type="Gene3D" id="1.20.1530.20">
    <property type="match status" value="1"/>
</dbReference>
<feature type="transmembrane region" description="Helical" evidence="8">
    <location>
        <begin position="246"/>
        <end position="267"/>
    </location>
</feature>
<sequence>MITSILLKQIITMFMLMGVGAALYKLKFITDQGAKEFGNVLLRIIIPSVIVKSYIVEFTPEKFRDMWMSTGLALLGLLLAMGISAYVYGKRKPIENFASSYSNAGFIGIPLTQAVFGSEAVFYVAAYVTLLNLFQWTYGVFVMTGETENIKPKNLIANPMLLSMIIGLIIFLFSIPVPETVVTTIGFLASMNTPVAMLVLGIFLAKADIKDIFFDYKIYPCMAMRLLVIPLITLVVFYFLPIKNTTMVMSVLIAACTSVGGNIVIFAQQYDRNYLLAIKTVCLSTILSIVTIPLFFMVVQMLYM</sequence>
<evidence type="ECO:0000256" key="2">
    <source>
        <dbReference type="ARBA" id="ARBA00010145"/>
    </source>
</evidence>
<keyword evidence="3" id="KW-0813">Transport</keyword>
<dbReference type="GO" id="GO:0055085">
    <property type="term" value="P:transmembrane transport"/>
    <property type="evidence" value="ECO:0007669"/>
    <property type="project" value="InterPro"/>
</dbReference>
<dbReference type="RefSeq" id="WP_005977495.1">
    <property type="nucleotide sequence ID" value="NZ_BAABXY010000001.1"/>
</dbReference>
<feature type="transmembrane region" description="Helical" evidence="8">
    <location>
        <begin position="274"/>
        <end position="303"/>
    </location>
</feature>
<evidence type="ECO:0000256" key="1">
    <source>
        <dbReference type="ARBA" id="ARBA00004651"/>
    </source>
</evidence>
<feature type="transmembrane region" description="Helical" evidence="8">
    <location>
        <begin position="6"/>
        <end position="24"/>
    </location>
</feature>
<dbReference type="GeneID" id="78455924"/>